<dbReference type="EMBL" id="BK059104">
    <property type="protein sequence ID" value="DAE30415.1"/>
    <property type="molecule type" value="Genomic_DNA"/>
</dbReference>
<reference evidence="1" key="1">
    <citation type="journal article" date="2021" name="Proc. Natl. Acad. Sci. U.S.A.">
        <title>A Catalog of Tens of Thousands of Viruses from Human Metagenomes Reveals Hidden Associations with Chronic Diseases.</title>
        <authorList>
            <person name="Tisza M.J."/>
            <person name="Buck C.B."/>
        </authorList>
    </citation>
    <scope>NUCLEOTIDE SEQUENCE</scope>
    <source>
        <strain evidence="1">Ctiha2</strain>
    </source>
</reference>
<sequence length="42" mass="4806">MLRETTEINMDNITTGNCIELFECKNTRVVINDGNVIGFEEE</sequence>
<proteinExistence type="predicted"/>
<accession>A0A8S5RGC7</accession>
<evidence type="ECO:0000313" key="1">
    <source>
        <dbReference type="EMBL" id="DAE30415.1"/>
    </source>
</evidence>
<organism evidence="1">
    <name type="scientific">virus sp. ctiha2</name>
    <dbReference type="NCBI Taxonomy" id="2827299"/>
    <lineage>
        <taxon>Viruses</taxon>
    </lineage>
</organism>
<protein>
    <submittedName>
        <fullName evidence="1">Uncharacterized protein</fullName>
    </submittedName>
</protein>
<name>A0A8S5RGC7_9VIRU</name>